<evidence type="ECO:0000313" key="3">
    <source>
        <dbReference type="Proteomes" id="UP001206692"/>
    </source>
</evidence>
<name>A0ABT1SUL6_9FIRM</name>
<reference evidence="2 3" key="1">
    <citation type="submission" date="2022-06" db="EMBL/GenBank/DDBJ databases">
        <title>Isolation of gut microbiota from human fecal samples.</title>
        <authorList>
            <person name="Pamer E.G."/>
            <person name="Barat B."/>
            <person name="Waligurski E."/>
            <person name="Medina S."/>
            <person name="Paddock L."/>
            <person name="Mostad J."/>
        </authorList>
    </citation>
    <scope>NUCLEOTIDE SEQUENCE [LARGE SCALE GENOMIC DNA]</scope>
    <source>
        <strain evidence="2 3">DFI.1.1</strain>
    </source>
</reference>
<keyword evidence="1" id="KW-0472">Membrane</keyword>
<evidence type="ECO:0000256" key="1">
    <source>
        <dbReference type="SAM" id="Phobius"/>
    </source>
</evidence>
<accession>A0ABT1SUL6</accession>
<organism evidence="2 3">
    <name type="scientific">Megasphaera massiliensis</name>
    <dbReference type="NCBI Taxonomy" id="1232428"/>
    <lineage>
        <taxon>Bacteria</taxon>
        <taxon>Bacillati</taxon>
        <taxon>Bacillota</taxon>
        <taxon>Negativicutes</taxon>
        <taxon>Veillonellales</taxon>
        <taxon>Veillonellaceae</taxon>
        <taxon>Megasphaera</taxon>
    </lineage>
</organism>
<evidence type="ECO:0000313" key="2">
    <source>
        <dbReference type="EMBL" id="MCQ5343494.1"/>
    </source>
</evidence>
<dbReference type="RefSeq" id="WP_154254672.1">
    <property type="nucleotide sequence ID" value="NZ_JAJCIO010000028.1"/>
</dbReference>
<keyword evidence="3" id="KW-1185">Reference proteome</keyword>
<comment type="caution">
    <text evidence="2">The sequence shown here is derived from an EMBL/GenBank/DDBJ whole genome shotgun (WGS) entry which is preliminary data.</text>
</comment>
<protein>
    <submittedName>
        <fullName evidence="2">Uncharacterized protein</fullName>
    </submittedName>
</protein>
<proteinExistence type="predicted"/>
<gene>
    <name evidence="2" type="ORF">NE675_10745</name>
</gene>
<keyword evidence="1" id="KW-1133">Transmembrane helix</keyword>
<keyword evidence="1" id="KW-0812">Transmembrane</keyword>
<dbReference type="EMBL" id="JANGEW010000025">
    <property type="protein sequence ID" value="MCQ5343494.1"/>
    <property type="molecule type" value="Genomic_DNA"/>
</dbReference>
<sequence>MKKMKISRIIGFGFGFMLPKILKPAIKIAVILGIGYLSTRGYKQQKEQLEMNNE</sequence>
<feature type="transmembrane region" description="Helical" evidence="1">
    <location>
        <begin position="21"/>
        <end position="39"/>
    </location>
</feature>
<dbReference type="Proteomes" id="UP001206692">
    <property type="component" value="Unassembled WGS sequence"/>
</dbReference>